<organism evidence="2">
    <name type="scientific">Oryza brachyantha</name>
    <name type="common">malo sina</name>
    <dbReference type="NCBI Taxonomy" id="4533"/>
    <lineage>
        <taxon>Eukaryota</taxon>
        <taxon>Viridiplantae</taxon>
        <taxon>Streptophyta</taxon>
        <taxon>Embryophyta</taxon>
        <taxon>Tracheophyta</taxon>
        <taxon>Spermatophyta</taxon>
        <taxon>Magnoliopsida</taxon>
        <taxon>Liliopsida</taxon>
        <taxon>Poales</taxon>
        <taxon>Poaceae</taxon>
        <taxon>BOP clade</taxon>
        <taxon>Oryzoideae</taxon>
        <taxon>Oryzeae</taxon>
        <taxon>Oryzinae</taxon>
        <taxon>Oryza</taxon>
    </lineage>
</organism>
<evidence type="ECO:0000313" key="3">
    <source>
        <dbReference type="Proteomes" id="UP000006038"/>
    </source>
</evidence>
<dbReference type="AlphaFoldDB" id="J3M2W6"/>
<evidence type="ECO:0000256" key="1">
    <source>
        <dbReference type="SAM" id="MobiDB-lite"/>
    </source>
</evidence>
<feature type="region of interest" description="Disordered" evidence="1">
    <location>
        <begin position="1"/>
        <end position="35"/>
    </location>
</feature>
<sequence length="118" mass="12502">MAAAAAPNGNGNHQLKGDDGELNPAEQQAQPNDVDRVLERSLMRRIRVLGDTIRRLRRLFTFTQANNPGSPAAALLRIVERINRADTGPGDPRSTPSCTPTFAASNNINGAAAAAADD</sequence>
<name>J3M2W6_ORYBR</name>
<dbReference type="Gramene" id="OB04G37410.1">
    <property type="protein sequence ID" value="OB04G37410.1"/>
    <property type="gene ID" value="OB04G37410"/>
</dbReference>
<dbReference type="Proteomes" id="UP000006038">
    <property type="component" value="Chromosome 4"/>
</dbReference>
<dbReference type="HOGENOM" id="CLU_2076723_0_0_1"/>
<reference evidence="2" key="2">
    <citation type="submission" date="2013-04" db="UniProtKB">
        <authorList>
            <consortium name="EnsemblPlants"/>
        </authorList>
    </citation>
    <scope>IDENTIFICATION</scope>
</reference>
<feature type="region of interest" description="Disordered" evidence="1">
    <location>
        <begin position="84"/>
        <end position="104"/>
    </location>
</feature>
<protein>
    <submittedName>
        <fullName evidence="2">Uncharacterized protein</fullName>
    </submittedName>
</protein>
<dbReference type="EnsemblPlants" id="OB04G37410.1">
    <property type="protein sequence ID" value="OB04G37410.1"/>
    <property type="gene ID" value="OB04G37410"/>
</dbReference>
<accession>J3M2W6</accession>
<keyword evidence="3" id="KW-1185">Reference proteome</keyword>
<reference evidence="2" key="1">
    <citation type="journal article" date="2013" name="Nat. Commun.">
        <title>Whole-genome sequencing of Oryza brachyantha reveals mechanisms underlying Oryza genome evolution.</title>
        <authorList>
            <person name="Chen J."/>
            <person name="Huang Q."/>
            <person name="Gao D."/>
            <person name="Wang J."/>
            <person name="Lang Y."/>
            <person name="Liu T."/>
            <person name="Li B."/>
            <person name="Bai Z."/>
            <person name="Luis Goicoechea J."/>
            <person name="Liang C."/>
            <person name="Chen C."/>
            <person name="Zhang W."/>
            <person name="Sun S."/>
            <person name="Liao Y."/>
            <person name="Zhang X."/>
            <person name="Yang L."/>
            <person name="Song C."/>
            <person name="Wang M."/>
            <person name="Shi J."/>
            <person name="Liu G."/>
            <person name="Liu J."/>
            <person name="Zhou H."/>
            <person name="Zhou W."/>
            <person name="Yu Q."/>
            <person name="An N."/>
            <person name="Chen Y."/>
            <person name="Cai Q."/>
            <person name="Wang B."/>
            <person name="Liu B."/>
            <person name="Min J."/>
            <person name="Huang Y."/>
            <person name="Wu H."/>
            <person name="Li Z."/>
            <person name="Zhang Y."/>
            <person name="Yin Y."/>
            <person name="Song W."/>
            <person name="Jiang J."/>
            <person name="Jackson S.A."/>
            <person name="Wing R.A."/>
            <person name="Wang J."/>
            <person name="Chen M."/>
        </authorList>
    </citation>
    <scope>NUCLEOTIDE SEQUENCE [LARGE SCALE GENOMIC DNA]</scope>
    <source>
        <strain evidence="2">cv. IRGC 101232</strain>
    </source>
</reference>
<evidence type="ECO:0000313" key="2">
    <source>
        <dbReference type="EnsemblPlants" id="OB04G37410.1"/>
    </source>
</evidence>
<proteinExistence type="predicted"/>